<dbReference type="SMART" id="SM00235">
    <property type="entry name" value="ZnMc"/>
    <property type="match status" value="2"/>
</dbReference>
<dbReference type="GO" id="GO:0004222">
    <property type="term" value="F:metalloendopeptidase activity"/>
    <property type="evidence" value="ECO:0007669"/>
    <property type="project" value="UniProtKB-UniRule"/>
</dbReference>
<dbReference type="GO" id="GO:0006508">
    <property type="term" value="P:proteolysis"/>
    <property type="evidence" value="ECO:0007669"/>
    <property type="project" value="UniProtKB-KW"/>
</dbReference>
<feature type="disulfide bond" evidence="6">
    <location>
        <begin position="34"/>
        <end position="56"/>
    </location>
</feature>
<name>A0A8J2WKM5_9CRUS</name>
<evidence type="ECO:0000256" key="4">
    <source>
        <dbReference type="ARBA" id="ARBA00022833"/>
    </source>
</evidence>
<dbReference type="FunFam" id="3.40.390.10:FF:000075">
    <property type="entry name" value="Metalloendopeptidase"/>
    <property type="match status" value="1"/>
</dbReference>
<feature type="disulfide bond" evidence="6">
    <location>
        <begin position="257"/>
        <end position="279"/>
    </location>
</feature>
<dbReference type="Gene3D" id="3.40.390.10">
    <property type="entry name" value="Collagenase (Catalytic Domain)"/>
    <property type="match status" value="2"/>
</dbReference>
<feature type="binding site" evidence="6">
    <location>
        <position position="76"/>
    </location>
    <ligand>
        <name>Zn(2+)</name>
        <dbReference type="ChEBI" id="CHEBI:29105"/>
        <note>catalytic</note>
    </ligand>
</feature>
<dbReference type="AlphaFoldDB" id="A0A8J2WKM5"/>
<evidence type="ECO:0000313" key="10">
    <source>
        <dbReference type="Proteomes" id="UP000789390"/>
    </source>
</evidence>
<dbReference type="SUPFAM" id="SSF55486">
    <property type="entry name" value="Metalloproteases ('zincins'), catalytic domain"/>
    <property type="match status" value="2"/>
</dbReference>
<dbReference type="PROSITE" id="PS51864">
    <property type="entry name" value="ASTACIN"/>
    <property type="match status" value="2"/>
</dbReference>
<dbReference type="InterPro" id="IPR024079">
    <property type="entry name" value="MetalloPept_cat_dom_sf"/>
</dbReference>
<feature type="binding site" evidence="6">
    <location>
        <position position="293"/>
    </location>
    <ligand>
        <name>Zn(2+)</name>
        <dbReference type="ChEBI" id="CHEBI:29105"/>
        <note>catalytic</note>
    </ligand>
</feature>
<sequence length="329" mass="37758">MNQYHKNTCIRFVPRTNETDYIQINRLDTQDFRCFSIGLGYYKGEGAHHVTLSPSCYAYQAGTIMHELMHRVGFHHEHTRPDRDSYIAILWDNISNAWKAQYEIAKGSALISSYDYGSVMHYPLSNSMRTKKATGGVQIGQRKAFSAVNCPLELILSFFFICQFICGWGAFLETSTPSDEGNDIVMLPNKNAYVTRKWPNPKKIPYVVDSSFDAKARCAIGFAMNQYHKNTCIRFVPRTNETDYIQINRLDTQDFRCFSIGLGYYKGEGAHHVTLSPSCYAYQAGTIMHELMHRVGFHHEHTRPDRDSYIAILWDNISNGKSDVIRDKI</sequence>
<dbReference type="PANTHER" id="PTHR10127:SF780">
    <property type="entry name" value="METALLOENDOPEPTIDASE"/>
    <property type="match status" value="1"/>
</dbReference>
<comment type="caution">
    <text evidence="9">The sequence shown here is derived from an EMBL/GenBank/DDBJ whole genome shotgun (WGS) entry which is preliminary data.</text>
</comment>
<evidence type="ECO:0000256" key="7">
    <source>
        <dbReference type="RuleBase" id="RU361183"/>
    </source>
</evidence>
<evidence type="ECO:0000256" key="1">
    <source>
        <dbReference type="ARBA" id="ARBA00022670"/>
    </source>
</evidence>
<feature type="active site" evidence="6">
    <location>
        <position position="67"/>
    </location>
</feature>
<comment type="caution">
    <text evidence="6">Lacks conserved residue(s) required for the propagation of feature annotation.</text>
</comment>
<dbReference type="InterPro" id="IPR001506">
    <property type="entry name" value="Peptidase_M12A"/>
</dbReference>
<feature type="active site" evidence="6">
    <location>
        <position position="290"/>
    </location>
</feature>
<keyword evidence="2 6" id="KW-0479">Metal-binding</keyword>
<feature type="binding site" evidence="6">
    <location>
        <position position="70"/>
    </location>
    <ligand>
        <name>Zn(2+)</name>
        <dbReference type="ChEBI" id="CHEBI:29105"/>
        <note>catalytic</note>
    </ligand>
</feature>
<evidence type="ECO:0000256" key="6">
    <source>
        <dbReference type="PROSITE-ProRule" id="PRU01211"/>
    </source>
</evidence>
<feature type="binding site" evidence="6">
    <location>
        <position position="66"/>
    </location>
    <ligand>
        <name>Zn(2+)</name>
        <dbReference type="ChEBI" id="CHEBI:29105"/>
        <note>catalytic</note>
    </ligand>
</feature>
<comment type="cofactor">
    <cofactor evidence="6 7">
        <name>Zn(2+)</name>
        <dbReference type="ChEBI" id="CHEBI:29105"/>
    </cofactor>
    <text evidence="6 7">Binds 1 zinc ion per subunit.</text>
</comment>
<feature type="domain" description="Peptidase M12A" evidence="8">
    <location>
        <begin position="1"/>
        <end position="163"/>
    </location>
</feature>
<accession>A0A8J2WKM5</accession>
<keyword evidence="10" id="KW-1185">Reference proteome</keyword>
<organism evidence="9 10">
    <name type="scientific">Daphnia galeata</name>
    <dbReference type="NCBI Taxonomy" id="27404"/>
    <lineage>
        <taxon>Eukaryota</taxon>
        <taxon>Metazoa</taxon>
        <taxon>Ecdysozoa</taxon>
        <taxon>Arthropoda</taxon>
        <taxon>Crustacea</taxon>
        <taxon>Branchiopoda</taxon>
        <taxon>Diplostraca</taxon>
        <taxon>Cladocera</taxon>
        <taxon>Anomopoda</taxon>
        <taxon>Daphniidae</taxon>
        <taxon>Daphnia</taxon>
    </lineage>
</organism>
<keyword evidence="4 6" id="KW-0862">Zinc</keyword>
<dbReference type="PANTHER" id="PTHR10127">
    <property type="entry name" value="DISCOIDIN, CUB, EGF, LAMININ , AND ZINC METALLOPROTEASE DOMAIN CONTAINING"/>
    <property type="match status" value="1"/>
</dbReference>
<keyword evidence="3 6" id="KW-0378">Hydrolase</keyword>
<dbReference type="EC" id="3.4.24.-" evidence="7"/>
<dbReference type="InterPro" id="IPR006026">
    <property type="entry name" value="Peptidase_Metallo"/>
</dbReference>
<dbReference type="PRINTS" id="PR00480">
    <property type="entry name" value="ASTACIN"/>
</dbReference>
<dbReference type="EMBL" id="CAKKLH010000223">
    <property type="protein sequence ID" value="CAH0106335.1"/>
    <property type="molecule type" value="Genomic_DNA"/>
</dbReference>
<evidence type="ECO:0000256" key="3">
    <source>
        <dbReference type="ARBA" id="ARBA00022801"/>
    </source>
</evidence>
<dbReference type="Pfam" id="PF01400">
    <property type="entry name" value="Astacin"/>
    <property type="match status" value="2"/>
</dbReference>
<evidence type="ECO:0000313" key="9">
    <source>
        <dbReference type="EMBL" id="CAH0106335.1"/>
    </source>
</evidence>
<reference evidence="9" key="1">
    <citation type="submission" date="2021-11" db="EMBL/GenBank/DDBJ databases">
        <authorList>
            <person name="Schell T."/>
        </authorList>
    </citation>
    <scope>NUCLEOTIDE SEQUENCE</scope>
    <source>
        <strain evidence="9">M5</strain>
    </source>
</reference>
<evidence type="ECO:0000256" key="5">
    <source>
        <dbReference type="ARBA" id="ARBA00023049"/>
    </source>
</evidence>
<feature type="binding site" evidence="6">
    <location>
        <position position="299"/>
    </location>
    <ligand>
        <name>Zn(2+)</name>
        <dbReference type="ChEBI" id="CHEBI:29105"/>
        <note>catalytic</note>
    </ligand>
</feature>
<keyword evidence="5 6" id="KW-0482">Metalloprotease</keyword>
<keyword evidence="6" id="KW-1015">Disulfide bond</keyword>
<evidence type="ECO:0000256" key="2">
    <source>
        <dbReference type="ARBA" id="ARBA00022723"/>
    </source>
</evidence>
<dbReference type="OrthoDB" id="291007at2759"/>
<dbReference type="Proteomes" id="UP000789390">
    <property type="component" value="Unassembled WGS sequence"/>
</dbReference>
<feature type="binding site" evidence="6">
    <location>
        <position position="289"/>
    </location>
    <ligand>
        <name>Zn(2+)</name>
        <dbReference type="ChEBI" id="CHEBI:29105"/>
        <note>catalytic</note>
    </ligand>
</feature>
<gene>
    <name evidence="9" type="ORF">DGAL_LOCUS9489</name>
</gene>
<keyword evidence="1 6" id="KW-0645">Protease</keyword>
<proteinExistence type="predicted"/>
<evidence type="ECO:0000259" key="8">
    <source>
        <dbReference type="PROSITE" id="PS51864"/>
    </source>
</evidence>
<feature type="domain" description="Peptidase M12A" evidence="8">
    <location>
        <begin position="191"/>
        <end position="329"/>
    </location>
</feature>
<protein>
    <recommendedName>
        <fullName evidence="7">Metalloendopeptidase</fullName>
        <ecNumber evidence="7">3.4.24.-</ecNumber>
    </recommendedName>
</protein>
<dbReference type="GO" id="GO:0008270">
    <property type="term" value="F:zinc ion binding"/>
    <property type="evidence" value="ECO:0007669"/>
    <property type="project" value="UniProtKB-UniRule"/>
</dbReference>